<keyword evidence="1" id="KW-0378">Hydrolase</keyword>
<dbReference type="InterPro" id="IPR017850">
    <property type="entry name" value="Alkaline_phosphatase_core_sf"/>
</dbReference>
<name>A0AAQ3NY48_VIGMU</name>
<proteinExistence type="predicted"/>
<organism evidence="2 3">
    <name type="scientific">Vigna mungo</name>
    <name type="common">Black gram</name>
    <name type="synonym">Phaseolus mungo</name>
    <dbReference type="NCBI Taxonomy" id="3915"/>
    <lineage>
        <taxon>Eukaryota</taxon>
        <taxon>Viridiplantae</taxon>
        <taxon>Streptophyta</taxon>
        <taxon>Embryophyta</taxon>
        <taxon>Tracheophyta</taxon>
        <taxon>Spermatophyta</taxon>
        <taxon>Magnoliopsida</taxon>
        <taxon>eudicotyledons</taxon>
        <taxon>Gunneridae</taxon>
        <taxon>Pentapetalae</taxon>
        <taxon>rosids</taxon>
        <taxon>fabids</taxon>
        <taxon>Fabales</taxon>
        <taxon>Fabaceae</taxon>
        <taxon>Papilionoideae</taxon>
        <taxon>50 kb inversion clade</taxon>
        <taxon>NPAAA clade</taxon>
        <taxon>indigoferoid/millettioid clade</taxon>
        <taxon>Phaseoleae</taxon>
        <taxon>Vigna</taxon>
    </lineage>
</organism>
<dbReference type="EMBL" id="CP144698">
    <property type="protein sequence ID" value="WVZ17226.1"/>
    <property type="molecule type" value="Genomic_DNA"/>
</dbReference>
<evidence type="ECO:0000313" key="3">
    <source>
        <dbReference type="Proteomes" id="UP001374535"/>
    </source>
</evidence>
<dbReference type="AlphaFoldDB" id="A0AAQ3NY48"/>
<accession>A0AAQ3NY48</accession>
<dbReference type="PANTHER" id="PTHR31956">
    <property type="entry name" value="NON-SPECIFIC PHOSPHOLIPASE C4-RELATED"/>
    <property type="match status" value="1"/>
</dbReference>
<keyword evidence="3" id="KW-1185">Reference proteome</keyword>
<evidence type="ECO:0000256" key="1">
    <source>
        <dbReference type="ARBA" id="ARBA00022801"/>
    </source>
</evidence>
<gene>
    <name evidence="2" type="ORF">V8G54_010208</name>
</gene>
<protein>
    <submittedName>
        <fullName evidence="2">Uncharacterized protein</fullName>
    </submittedName>
</protein>
<dbReference type="SUPFAM" id="SSF53649">
    <property type="entry name" value="Alkaline phosphatase-like"/>
    <property type="match status" value="1"/>
</dbReference>
<reference evidence="2 3" key="1">
    <citation type="journal article" date="2023" name="Life. Sci Alliance">
        <title>Evolutionary insights into 3D genome organization and epigenetic landscape of Vigna mungo.</title>
        <authorList>
            <person name="Junaid A."/>
            <person name="Singh B."/>
            <person name="Bhatia S."/>
        </authorList>
    </citation>
    <scope>NUCLEOTIDE SEQUENCE [LARGE SCALE GENOMIC DNA]</scope>
    <source>
        <strain evidence="2">Urdbean</strain>
    </source>
</reference>
<sequence>MEGQRFVKEVYETLRRSPQWNEILFVITYDEHGGFYDHVPTPVDGVPNPDDIAGPQPFNFQFDRLGVRVPTIIVSPWIQPGKVLHEPSGPFPTSQYEHSSIPATVKKMFNLPQFLTKRDAWAGTFENLLSLTTPRTDCPVKLPEPMKLRETGAEEDAELSEFQEELIYLTATLNGDHKKSTYPKLTENLTVSEAVKYCESAFQTFLNECEKAKESRIDGSEIVHCAKPHTTPQSKTFLHKMLSCILCKD</sequence>
<evidence type="ECO:0000313" key="2">
    <source>
        <dbReference type="EMBL" id="WVZ17226.1"/>
    </source>
</evidence>
<dbReference type="GO" id="GO:0016788">
    <property type="term" value="F:hydrolase activity, acting on ester bonds"/>
    <property type="evidence" value="ECO:0007669"/>
    <property type="project" value="InterPro"/>
</dbReference>
<dbReference type="Proteomes" id="UP001374535">
    <property type="component" value="Chromosome 3"/>
</dbReference>
<dbReference type="GO" id="GO:0009395">
    <property type="term" value="P:phospholipid catabolic process"/>
    <property type="evidence" value="ECO:0007669"/>
    <property type="project" value="TreeGrafter"/>
</dbReference>
<dbReference type="Gene3D" id="3.40.720.10">
    <property type="entry name" value="Alkaline Phosphatase, subunit A"/>
    <property type="match status" value="1"/>
</dbReference>
<dbReference type="PANTHER" id="PTHR31956:SF28">
    <property type="entry name" value="NON-SPECIFIC PHOSPHOLIPASE C4-RELATED"/>
    <property type="match status" value="1"/>
</dbReference>
<dbReference type="Pfam" id="PF04185">
    <property type="entry name" value="Phosphoesterase"/>
    <property type="match status" value="1"/>
</dbReference>
<dbReference type="InterPro" id="IPR007312">
    <property type="entry name" value="Phosphoesterase"/>
</dbReference>